<evidence type="ECO:0000313" key="1">
    <source>
        <dbReference type="EMBL" id="JAH04860.1"/>
    </source>
</evidence>
<dbReference type="EMBL" id="GBXM01103717">
    <property type="protein sequence ID" value="JAH04860.1"/>
    <property type="molecule type" value="Transcribed_RNA"/>
</dbReference>
<dbReference type="AlphaFoldDB" id="A0A0E9PLA9"/>
<accession>A0A0E9PLA9</accession>
<reference evidence="1" key="1">
    <citation type="submission" date="2014-11" db="EMBL/GenBank/DDBJ databases">
        <authorList>
            <person name="Amaro Gonzalez C."/>
        </authorList>
    </citation>
    <scope>NUCLEOTIDE SEQUENCE</scope>
</reference>
<reference evidence="1" key="2">
    <citation type="journal article" date="2015" name="Fish Shellfish Immunol.">
        <title>Early steps in the European eel (Anguilla anguilla)-Vibrio vulnificus interaction in the gills: Role of the RtxA13 toxin.</title>
        <authorList>
            <person name="Callol A."/>
            <person name="Pajuelo D."/>
            <person name="Ebbesson L."/>
            <person name="Teles M."/>
            <person name="MacKenzie S."/>
            <person name="Amaro C."/>
        </authorList>
    </citation>
    <scope>NUCLEOTIDE SEQUENCE</scope>
</reference>
<proteinExistence type="predicted"/>
<sequence>MHHLNGSSACPEHEAVPRGTRPIHLCIHSPAWSRALPSLCPLSSQ</sequence>
<protein>
    <submittedName>
        <fullName evidence="1">Uncharacterized protein</fullName>
    </submittedName>
</protein>
<organism evidence="1">
    <name type="scientific">Anguilla anguilla</name>
    <name type="common">European freshwater eel</name>
    <name type="synonym">Muraena anguilla</name>
    <dbReference type="NCBI Taxonomy" id="7936"/>
    <lineage>
        <taxon>Eukaryota</taxon>
        <taxon>Metazoa</taxon>
        <taxon>Chordata</taxon>
        <taxon>Craniata</taxon>
        <taxon>Vertebrata</taxon>
        <taxon>Euteleostomi</taxon>
        <taxon>Actinopterygii</taxon>
        <taxon>Neopterygii</taxon>
        <taxon>Teleostei</taxon>
        <taxon>Anguilliformes</taxon>
        <taxon>Anguillidae</taxon>
        <taxon>Anguilla</taxon>
    </lineage>
</organism>
<name>A0A0E9PLA9_ANGAN</name>